<evidence type="ECO:0000256" key="1">
    <source>
        <dbReference type="ARBA" id="ARBA00022741"/>
    </source>
</evidence>
<sequence length="694" mass="78281">MSITSFDWPNISQLTGDQLKNQVFSILYETSCSLQEEELGEPHMLEVVPRLAQLIETHEELGTYREAFSALARSLGLWNYIDRDYADIRDALVADTAEIRDLGIVLHREQQAALNALLFGNNLVLSAPTSFGKSILIDALLLEERFKRVAIVLPTIALLDEFRRRLVRQFKDTFDILMHHSETSESERVIFLGTQERLINRDDLGKLDLVVVDEFYKLDPERKDSRSITLNAAVYRLLSKAKQFFFLGPNIDIVNVSAGSRWQFSFLKTRFSTVAVDTADLTKIDNKEERLLEEAVKPENWPALIFVSSPDRANTLAALMLQRDIRVGSGAELAAWMNENYGVGWSLSNSVAAGIGVHHGRIPRALASRFVSLFNQNVLPVLICTSTLIEGVNTAAKSVLIYDKKINKSNYDFFTFSNIKGRAGRLGKHHVGQVFLFNAPPAKEDYGISAPLFGDIDDAPDEYIVHIEGDDSTTTSATRTIELATRLGLKPEDLRRFSTIGISSMEAFRDSVARALNERAALIWSGYPAWENILALATILCSVRKADEFGCRTAAQLSMYINQLRNATQVKRFFLWHSQTYRGKPEQMDNIFKFLRACEFNLPEFIALIELFVKNAGYNQADYTYLTGGLPRWFRSEVLKILEEQGVPIQISERFHVEGDTVRSLGTRLQALAGSRDARISAFERNWVLEALPS</sequence>
<dbReference type="InterPro" id="IPR027417">
    <property type="entry name" value="P-loop_NTPase"/>
</dbReference>
<evidence type="ECO:0000313" key="8">
    <source>
        <dbReference type="Proteomes" id="UP000290253"/>
    </source>
</evidence>
<evidence type="ECO:0000259" key="6">
    <source>
        <dbReference type="PROSITE" id="PS51194"/>
    </source>
</evidence>
<dbReference type="PROSITE" id="PS51192">
    <property type="entry name" value="HELICASE_ATP_BIND_1"/>
    <property type="match status" value="1"/>
</dbReference>
<reference evidence="7 8" key="1">
    <citation type="journal article" date="2016" name="Int. J. Syst. Evol. Microbiol.">
        <title>Acidipila dinghuensis sp. nov., an acidobacterium isolated from forest soil.</title>
        <authorList>
            <person name="Jiang Y.W."/>
            <person name="Wang J."/>
            <person name="Chen M.H."/>
            <person name="Lv Y.Y."/>
            <person name="Qiu L.H."/>
        </authorList>
    </citation>
    <scope>NUCLEOTIDE SEQUENCE [LARGE SCALE GENOMIC DNA]</scope>
    <source>
        <strain evidence="7 8">DHOF10</strain>
    </source>
</reference>
<dbReference type="GO" id="GO:0003676">
    <property type="term" value="F:nucleic acid binding"/>
    <property type="evidence" value="ECO:0007669"/>
    <property type="project" value="InterPro"/>
</dbReference>
<proteinExistence type="predicted"/>
<dbReference type="EMBL" id="SDMK01000001">
    <property type="protein sequence ID" value="RXS98002.1"/>
    <property type="molecule type" value="Genomic_DNA"/>
</dbReference>
<keyword evidence="4" id="KW-0067">ATP-binding</keyword>
<feature type="domain" description="Helicase ATP-binding" evidence="5">
    <location>
        <begin position="114"/>
        <end position="252"/>
    </location>
</feature>
<name>A0A4V1NW31_9BACT</name>
<evidence type="ECO:0000256" key="4">
    <source>
        <dbReference type="ARBA" id="ARBA00022840"/>
    </source>
</evidence>
<evidence type="ECO:0000256" key="3">
    <source>
        <dbReference type="ARBA" id="ARBA00022806"/>
    </source>
</evidence>
<dbReference type="GO" id="GO:0004386">
    <property type="term" value="F:helicase activity"/>
    <property type="evidence" value="ECO:0007669"/>
    <property type="project" value="UniProtKB-KW"/>
</dbReference>
<gene>
    <name evidence="7" type="ORF">ESZ00_09190</name>
</gene>
<dbReference type="Proteomes" id="UP000290253">
    <property type="component" value="Unassembled WGS sequence"/>
</dbReference>
<feature type="domain" description="Helicase C-terminal" evidence="6">
    <location>
        <begin position="283"/>
        <end position="478"/>
    </location>
</feature>
<dbReference type="SMART" id="SM00487">
    <property type="entry name" value="DEXDc"/>
    <property type="match status" value="1"/>
</dbReference>
<dbReference type="PANTHER" id="PTHR47961:SF6">
    <property type="entry name" value="DNA-DIRECTED DNA POLYMERASE"/>
    <property type="match status" value="1"/>
</dbReference>
<dbReference type="GO" id="GO:0005524">
    <property type="term" value="F:ATP binding"/>
    <property type="evidence" value="ECO:0007669"/>
    <property type="project" value="UniProtKB-KW"/>
</dbReference>
<evidence type="ECO:0000259" key="5">
    <source>
        <dbReference type="PROSITE" id="PS51192"/>
    </source>
</evidence>
<evidence type="ECO:0000256" key="2">
    <source>
        <dbReference type="ARBA" id="ARBA00022801"/>
    </source>
</evidence>
<comment type="caution">
    <text evidence="7">The sequence shown here is derived from an EMBL/GenBank/DDBJ whole genome shotgun (WGS) entry which is preliminary data.</text>
</comment>
<dbReference type="Gene3D" id="3.40.50.300">
    <property type="entry name" value="P-loop containing nucleotide triphosphate hydrolases"/>
    <property type="match status" value="2"/>
</dbReference>
<dbReference type="SUPFAM" id="SSF52540">
    <property type="entry name" value="P-loop containing nucleoside triphosphate hydrolases"/>
    <property type="match status" value="1"/>
</dbReference>
<keyword evidence="2" id="KW-0378">Hydrolase</keyword>
<dbReference type="InterPro" id="IPR011545">
    <property type="entry name" value="DEAD/DEAH_box_helicase_dom"/>
</dbReference>
<dbReference type="OrthoDB" id="123327at2"/>
<organism evidence="7 8">
    <name type="scientific">Silvibacterium dinghuense</name>
    <dbReference type="NCBI Taxonomy" id="1560006"/>
    <lineage>
        <taxon>Bacteria</taxon>
        <taxon>Pseudomonadati</taxon>
        <taxon>Acidobacteriota</taxon>
        <taxon>Terriglobia</taxon>
        <taxon>Terriglobales</taxon>
        <taxon>Acidobacteriaceae</taxon>
        <taxon>Silvibacterium</taxon>
    </lineage>
</organism>
<dbReference type="AlphaFoldDB" id="A0A4V1NW31"/>
<evidence type="ECO:0000313" key="7">
    <source>
        <dbReference type="EMBL" id="RXS98002.1"/>
    </source>
</evidence>
<accession>A0A4V1NW31</accession>
<dbReference type="GO" id="GO:0016787">
    <property type="term" value="F:hydrolase activity"/>
    <property type="evidence" value="ECO:0007669"/>
    <property type="project" value="UniProtKB-KW"/>
</dbReference>
<dbReference type="PROSITE" id="PS51194">
    <property type="entry name" value="HELICASE_CTER"/>
    <property type="match status" value="1"/>
</dbReference>
<keyword evidence="3 7" id="KW-0347">Helicase</keyword>
<dbReference type="InterPro" id="IPR014001">
    <property type="entry name" value="Helicase_ATP-bd"/>
</dbReference>
<dbReference type="RefSeq" id="WP_129207781.1">
    <property type="nucleotide sequence ID" value="NZ_BMGU01000001.1"/>
</dbReference>
<dbReference type="InterPro" id="IPR050474">
    <property type="entry name" value="Hel308_SKI2-like"/>
</dbReference>
<keyword evidence="8" id="KW-1185">Reference proteome</keyword>
<dbReference type="Pfam" id="PF00270">
    <property type="entry name" value="DEAD"/>
    <property type="match status" value="1"/>
</dbReference>
<keyword evidence="1" id="KW-0547">Nucleotide-binding</keyword>
<dbReference type="SMART" id="SM00490">
    <property type="entry name" value="HELICc"/>
    <property type="match status" value="1"/>
</dbReference>
<dbReference type="InterPro" id="IPR001650">
    <property type="entry name" value="Helicase_C-like"/>
</dbReference>
<dbReference type="PANTHER" id="PTHR47961">
    <property type="entry name" value="DNA POLYMERASE THETA, PUTATIVE (AFU_ORTHOLOGUE AFUA_1G05260)-RELATED"/>
    <property type="match status" value="1"/>
</dbReference>
<protein>
    <submittedName>
        <fullName evidence="7">DEAD/DEAH box helicase</fullName>
    </submittedName>
</protein>